<proteinExistence type="predicted"/>
<keyword evidence="1" id="KW-0812">Transmembrane</keyword>
<feature type="transmembrane region" description="Helical" evidence="1">
    <location>
        <begin position="166"/>
        <end position="185"/>
    </location>
</feature>
<dbReference type="InterPro" id="IPR002656">
    <property type="entry name" value="Acyl_transf_3_dom"/>
</dbReference>
<name>A0A518CSC4_9PLAN</name>
<keyword evidence="1" id="KW-1133">Transmembrane helix</keyword>
<feature type="transmembrane region" description="Helical" evidence="1">
    <location>
        <begin position="111"/>
        <end position="136"/>
    </location>
</feature>
<sequence length="417" mass="47352">MSESEISHAIPSTVPLPKPALEHLPALDHIRVAGVLLVLLLHALVPYVTHKMPLLVWPVLESGGDEVLDSIFWWIECVIMPLFLLLSGFVTGRLLLKYSGSEFLEHRKRRLLYPLLFGIVFVLPFDLYAWGIGFVLHGGLPLEKLLALKFGDRIDDNLWGLSHLWYLQYVFLYSLILTGGLWVLKSYPRLHDFLKGIEPRNHWWKVTFLAVAGVVVLFWEPAVVVGFQHRFWPVPSKFLYSDLFFVGGFWLQRAEGSLDWLRKWGPVSAAGAMVVFICALPLIHQEVRNVISADERWLMCASIVCTAWFSCLGLMGCYLRWMNRKVSWISYFAAASFWMYLIHHPIIGAIHTGLAFVSLHAVLKGILSWLLTVGVTVGSYELFVRKTRLGDWLNGKRRVPEAAPVINSPALPDQKAA</sequence>
<feature type="transmembrane region" description="Helical" evidence="1">
    <location>
        <begin position="206"/>
        <end position="228"/>
    </location>
</feature>
<dbReference type="Proteomes" id="UP000317178">
    <property type="component" value="Chromosome"/>
</dbReference>
<accession>A0A518CSC4</accession>
<reference evidence="3 4" key="1">
    <citation type="submission" date="2019-02" db="EMBL/GenBank/DDBJ databases">
        <title>Deep-cultivation of Planctomycetes and their phenomic and genomic characterization uncovers novel biology.</title>
        <authorList>
            <person name="Wiegand S."/>
            <person name="Jogler M."/>
            <person name="Boedeker C."/>
            <person name="Pinto D."/>
            <person name="Vollmers J."/>
            <person name="Rivas-Marin E."/>
            <person name="Kohn T."/>
            <person name="Peeters S.H."/>
            <person name="Heuer A."/>
            <person name="Rast P."/>
            <person name="Oberbeckmann S."/>
            <person name="Bunk B."/>
            <person name="Jeske O."/>
            <person name="Meyerdierks A."/>
            <person name="Storesund J.E."/>
            <person name="Kallscheuer N."/>
            <person name="Luecker S."/>
            <person name="Lage O.M."/>
            <person name="Pohl T."/>
            <person name="Merkel B.J."/>
            <person name="Hornburger P."/>
            <person name="Mueller R.-W."/>
            <person name="Bruemmer F."/>
            <person name="Labrenz M."/>
            <person name="Spormann A.M."/>
            <person name="Op den Camp H."/>
            <person name="Overmann J."/>
            <person name="Amann R."/>
            <person name="Jetten M.S.M."/>
            <person name="Mascher T."/>
            <person name="Medema M.H."/>
            <person name="Devos D.P."/>
            <person name="Kaster A.-K."/>
            <person name="Ovreas L."/>
            <person name="Rohde M."/>
            <person name="Galperin M.Y."/>
            <person name="Jogler C."/>
        </authorList>
    </citation>
    <scope>NUCLEOTIDE SEQUENCE [LARGE SCALE GENOMIC DNA]</scope>
    <source>
        <strain evidence="3 4">Pla110</strain>
    </source>
</reference>
<feature type="transmembrane region" description="Helical" evidence="1">
    <location>
        <begin position="32"/>
        <end position="50"/>
    </location>
</feature>
<feature type="transmembrane region" description="Helical" evidence="1">
    <location>
        <begin position="366"/>
        <end position="384"/>
    </location>
</feature>
<evidence type="ECO:0000256" key="1">
    <source>
        <dbReference type="SAM" id="Phobius"/>
    </source>
</evidence>
<dbReference type="OrthoDB" id="7375713at2"/>
<dbReference type="EMBL" id="CP036281">
    <property type="protein sequence ID" value="QDU82115.1"/>
    <property type="molecule type" value="Genomic_DNA"/>
</dbReference>
<evidence type="ECO:0000313" key="3">
    <source>
        <dbReference type="EMBL" id="QDU82115.1"/>
    </source>
</evidence>
<dbReference type="PANTHER" id="PTHR36927">
    <property type="entry name" value="BLR4337 PROTEIN"/>
    <property type="match status" value="1"/>
</dbReference>
<feature type="transmembrane region" description="Helical" evidence="1">
    <location>
        <begin position="331"/>
        <end position="354"/>
    </location>
</feature>
<protein>
    <submittedName>
        <fullName evidence="3">Glucans biosynthesis protein</fullName>
    </submittedName>
</protein>
<dbReference type="Pfam" id="PF01757">
    <property type="entry name" value="Acyl_transf_3"/>
    <property type="match status" value="1"/>
</dbReference>
<feature type="domain" description="Acyltransferase 3" evidence="2">
    <location>
        <begin position="25"/>
        <end position="377"/>
    </location>
</feature>
<keyword evidence="1" id="KW-0472">Membrane</keyword>
<dbReference type="RefSeq" id="WP_144998032.1">
    <property type="nucleotide sequence ID" value="NZ_CP036281.1"/>
</dbReference>
<dbReference type="GO" id="GO:0016747">
    <property type="term" value="F:acyltransferase activity, transferring groups other than amino-acyl groups"/>
    <property type="evidence" value="ECO:0007669"/>
    <property type="project" value="InterPro"/>
</dbReference>
<feature type="transmembrane region" description="Helical" evidence="1">
    <location>
        <begin position="70"/>
        <end position="90"/>
    </location>
</feature>
<dbReference type="AlphaFoldDB" id="A0A518CSC4"/>
<keyword evidence="4" id="KW-1185">Reference proteome</keyword>
<feature type="transmembrane region" description="Helical" evidence="1">
    <location>
        <begin position="234"/>
        <end position="252"/>
    </location>
</feature>
<dbReference type="PANTHER" id="PTHR36927:SF1">
    <property type="entry name" value="MDO-LIKE PROTEIN"/>
    <property type="match status" value="1"/>
</dbReference>
<evidence type="ECO:0000313" key="4">
    <source>
        <dbReference type="Proteomes" id="UP000317178"/>
    </source>
</evidence>
<dbReference type="KEGG" id="plon:Pla110_38700"/>
<gene>
    <name evidence="3" type="ORF">Pla110_38700</name>
</gene>
<dbReference type="InterPro" id="IPR050623">
    <property type="entry name" value="Glucan_succinyl_AcylTrfase"/>
</dbReference>
<organism evidence="3 4">
    <name type="scientific">Polystyrenella longa</name>
    <dbReference type="NCBI Taxonomy" id="2528007"/>
    <lineage>
        <taxon>Bacteria</taxon>
        <taxon>Pseudomonadati</taxon>
        <taxon>Planctomycetota</taxon>
        <taxon>Planctomycetia</taxon>
        <taxon>Planctomycetales</taxon>
        <taxon>Planctomycetaceae</taxon>
        <taxon>Polystyrenella</taxon>
    </lineage>
</organism>
<feature type="transmembrane region" description="Helical" evidence="1">
    <location>
        <begin position="296"/>
        <end position="319"/>
    </location>
</feature>
<feature type="transmembrane region" description="Helical" evidence="1">
    <location>
        <begin position="264"/>
        <end position="284"/>
    </location>
</feature>
<evidence type="ECO:0000259" key="2">
    <source>
        <dbReference type="Pfam" id="PF01757"/>
    </source>
</evidence>